<evidence type="ECO:0000313" key="4">
    <source>
        <dbReference type="Proteomes" id="UP001203338"/>
    </source>
</evidence>
<keyword evidence="4" id="KW-1185">Reference proteome</keyword>
<dbReference type="InterPro" id="IPR052521">
    <property type="entry name" value="Cell_div_SPOR-domain"/>
</dbReference>
<proteinExistence type="predicted"/>
<accession>A0ABT0PBG3</accession>
<evidence type="ECO:0000256" key="1">
    <source>
        <dbReference type="SAM" id="MobiDB-lite"/>
    </source>
</evidence>
<dbReference type="InterPro" id="IPR007730">
    <property type="entry name" value="SPOR-like_dom"/>
</dbReference>
<organism evidence="3 4">
    <name type="scientific">Parendozoicomonas callyspongiae</name>
    <dbReference type="NCBI Taxonomy" id="2942213"/>
    <lineage>
        <taxon>Bacteria</taxon>
        <taxon>Pseudomonadati</taxon>
        <taxon>Pseudomonadota</taxon>
        <taxon>Gammaproteobacteria</taxon>
        <taxon>Oceanospirillales</taxon>
        <taxon>Endozoicomonadaceae</taxon>
        <taxon>Parendozoicomonas</taxon>
    </lineage>
</organism>
<feature type="region of interest" description="Disordered" evidence="1">
    <location>
        <begin position="64"/>
        <end position="83"/>
    </location>
</feature>
<dbReference type="Proteomes" id="UP001203338">
    <property type="component" value="Unassembled WGS sequence"/>
</dbReference>
<dbReference type="Pfam" id="PF05036">
    <property type="entry name" value="SPOR"/>
    <property type="match status" value="1"/>
</dbReference>
<dbReference type="InterPro" id="IPR036680">
    <property type="entry name" value="SPOR-like_sf"/>
</dbReference>
<evidence type="ECO:0000313" key="3">
    <source>
        <dbReference type="EMBL" id="MCL6268694.1"/>
    </source>
</evidence>
<name>A0ABT0PBG3_9GAMM</name>
<dbReference type="EMBL" id="JAMFLX010000002">
    <property type="protein sequence ID" value="MCL6268694.1"/>
    <property type="molecule type" value="Genomic_DNA"/>
</dbReference>
<protein>
    <submittedName>
        <fullName evidence="3">SPOR domain-containing protein</fullName>
    </submittedName>
</protein>
<dbReference type="SUPFAM" id="SSF110997">
    <property type="entry name" value="Sporulation related repeat"/>
    <property type="match status" value="1"/>
</dbReference>
<sequence length="167" mass="18886">MEQKRKQRLAGALVLLAAAVIFYPLFFGRDMPGEERAVKIPEPPPVPEVPQYIEVLETPMEVPAVPADYETPPPAVSERPTLDEQGVPVSWTLQLAAFSKQANAEQLQNKLRDAGYRSYTREGAANSGKRLFRVYVGPELRKDKILELRQELEKQFKLKGLAVRFRP</sequence>
<dbReference type="PANTHER" id="PTHR38687:SF1">
    <property type="entry name" value="CELL DIVISION PROTEIN DEDD"/>
    <property type="match status" value="1"/>
</dbReference>
<feature type="domain" description="SPOR" evidence="2">
    <location>
        <begin position="85"/>
        <end position="165"/>
    </location>
</feature>
<dbReference type="Gene3D" id="3.30.70.1070">
    <property type="entry name" value="Sporulation related repeat"/>
    <property type="match status" value="1"/>
</dbReference>
<dbReference type="PROSITE" id="PS51724">
    <property type="entry name" value="SPOR"/>
    <property type="match status" value="1"/>
</dbReference>
<evidence type="ECO:0000259" key="2">
    <source>
        <dbReference type="PROSITE" id="PS51724"/>
    </source>
</evidence>
<comment type="caution">
    <text evidence="3">The sequence shown here is derived from an EMBL/GenBank/DDBJ whole genome shotgun (WGS) entry which is preliminary data.</text>
</comment>
<dbReference type="RefSeq" id="WP_249697530.1">
    <property type="nucleotide sequence ID" value="NZ_JAMFLX010000002.1"/>
</dbReference>
<reference evidence="3 4" key="1">
    <citation type="submission" date="2022-05" db="EMBL/GenBank/DDBJ databases">
        <authorList>
            <person name="Park J.-S."/>
        </authorList>
    </citation>
    <scope>NUCLEOTIDE SEQUENCE [LARGE SCALE GENOMIC DNA]</scope>
    <source>
        <strain evidence="3 4">2012CJ34-2</strain>
    </source>
</reference>
<gene>
    <name evidence="3" type="ORF">M3P05_01835</name>
</gene>
<dbReference type="PANTHER" id="PTHR38687">
    <property type="entry name" value="CELL DIVISION PROTEIN DEDD-RELATED"/>
    <property type="match status" value="1"/>
</dbReference>